<sequence length="113" mass="12336">MVRNKFQAAVIIDSIKKAAKMTNDGGKIKYYPSPISDPNNSEASIPGLPTTTNPVHHFPILYRPSGVIVYGGTNAGDVRVFWEQAKDASTAKFLGVWTRHGAATERYQKCTPA</sequence>
<gene>
    <name evidence="1" type="ORF">NM208_g5464</name>
</gene>
<name>A0ACC1SH14_9HYPO</name>
<protein>
    <submittedName>
        <fullName evidence="1">Uncharacterized protein</fullName>
    </submittedName>
</protein>
<accession>A0ACC1SH14</accession>
<dbReference type="Proteomes" id="UP001148629">
    <property type="component" value="Unassembled WGS sequence"/>
</dbReference>
<keyword evidence="2" id="KW-1185">Reference proteome</keyword>
<organism evidence="1 2">
    <name type="scientific">Fusarium decemcellulare</name>
    <dbReference type="NCBI Taxonomy" id="57161"/>
    <lineage>
        <taxon>Eukaryota</taxon>
        <taxon>Fungi</taxon>
        <taxon>Dikarya</taxon>
        <taxon>Ascomycota</taxon>
        <taxon>Pezizomycotina</taxon>
        <taxon>Sordariomycetes</taxon>
        <taxon>Hypocreomycetidae</taxon>
        <taxon>Hypocreales</taxon>
        <taxon>Nectriaceae</taxon>
        <taxon>Fusarium</taxon>
        <taxon>Fusarium decemcellulare species complex</taxon>
    </lineage>
</organism>
<proteinExistence type="predicted"/>
<evidence type="ECO:0000313" key="1">
    <source>
        <dbReference type="EMBL" id="KAJ3539511.1"/>
    </source>
</evidence>
<comment type="caution">
    <text evidence="1">The sequence shown here is derived from an EMBL/GenBank/DDBJ whole genome shotgun (WGS) entry which is preliminary data.</text>
</comment>
<evidence type="ECO:0000313" key="2">
    <source>
        <dbReference type="Proteomes" id="UP001148629"/>
    </source>
</evidence>
<reference evidence="1" key="1">
    <citation type="submission" date="2022-08" db="EMBL/GenBank/DDBJ databases">
        <title>Genome Sequence of Fusarium decemcellulare.</title>
        <authorList>
            <person name="Buettner E."/>
        </authorList>
    </citation>
    <scope>NUCLEOTIDE SEQUENCE</scope>
    <source>
        <strain evidence="1">Babe19</strain>
    </source>
</reference>
<dbReference type="EMBL" id="JANRMS010000457">
    <property type="protein sequence ID" value="KAJ3539511.1"/>
    <property type="molecule type" value="Genomic_DNA"/>
</dbReference>